<dbReference type="SUPFAM" id="SSF56112">
    <property type="entry name" value="Protein kinase-like (PK-like)"/>
    <property type="match status" value="1"/>
</dbReference>
<protein>
    <recommendedName>
        <fullName evidence="3">Aminoglycoside phosphotransferase domain-containing protein</fullName>
    </recommendedName>
</protein>
<dbReference type="Gene3D" id="3.90.1200.10">
    <property type="match status" value="1"/>
</dbReference>
<evidence type="ECO:0000313" key="4">
    <source>
        <dbReference type="EMBL" id="TCO82792.1"/>
    </source>
</evidence>
<keyword evidence="1" id="KW-0547">Nucleotide-binding</keyword>
<reference evidence="4 5" key="1">
    <citation type="submission" date="2019-03" db="EMBL/GenBank/DDBJ databases">
        <title>Genomic Encyclopedia of Type Strains, Phase IV (KMG-IV): sequencing the most valuable type-strain genomes for metagenomic binning, comparative biology and taxonomic classification.</title>
        <authorList>
            <person name="Goeker M."/>
        </authorList>
    </citation>
    <scope>NUCLEOTIDE SEQUENCE [LARGE SCALE GENOMIC DNA]</scope>
    <source>
        <strain evidence="4 5">DSM 25287</strain>
    </source>
</reference>
<dbReference type="RefSeq" id="WP_424450019.1">
    <property type="nucleotide sequence ID" value="NZ_SLWY01000004.1"/>
</dbReference>
<accession>A0A4R2LDV3</accession>
<evidence type="ECO:0000259" key="3">
    <source>
        <dbReference type="Pfam" id="PF01636"/>
    </source>
</evidence>
<sequence>MDERFDTVRQWLAAVLPEPGLRLEPASADASFRRYFRARWDGGSAIVMDAPPAHEDCRPFVKVAGLLHAAGVHAPAVLAQDLERGLLLLSDLGTQTYLDVLDADNADTLFADALAALIRWQRASRPGVLPPYDRALLARELALFPDWYLGRHRGLALAPAERGVLDTAFRRLEDAALAQPQGFVHRDYMPRNLMPSTPNPGVIDFQDAVHGPLAYDVISLFKDAFLSWPEARVEGWLAHYHDAARRAGLPLPADFAAFRRDCDWIGLQRHLKVIGIFARICHRDGKPHYLADVPRFFAYVRDVAARYAEFDPLLDLLDALEARTDVPA</sequence>
<dbReference type="EMBL" id="SLWY01000004">
    <property type="protein sequence ID" value="TCO82792.1"/>
    <property type="molecule type" value="Genomic_DNA"/>
</dbReference>
<dbReference type="InterPro" id="IPR002575">
    <property type="entry name" value="Aminoglycoside_PTrfase"/>
</dbReference>
<dbReference type="AlphaFoldDB" id="A0A4R2LDV3"/>
<name>A0A4R2LDV3_9GAMM</name>
<evidence type="ECO:0000256" key="1">
    <source>
        <dbReference type="ARBA" id="ARBA00022741"/>
    </source>
</evidence>
<proteinExistence type="predicted"/>
<dbReference type="PANTHER" id="PTHR33540">
    <property type="entry name" value="TRNA THREONYLCARBAMOYLADENOSINE BIOSYNTHESIS PROTEIN TSAE"/>
    <property type="match status" value="1"/>
</dbReference>
<comment type="caution">
    <text evidence="4">The sequence shown here is derived from an EMBL/GenBank/DDBJ whole genome shotgun (WGS) entry which is preliminary data.</text>
</comment>
<keyword evidence="5" id="KW-1185">Reference proteome</keyword>
<keyword evidence="2" id="KW-0067">ATP-binding</keyword>
<dbReference type="Gene3D" id="3.30.200.20">
    <property type="entry name" value="Phosphorylase Kinase, domain 1"/>
    <property type="match status" value="1"/>
</dbReference>
<evidence type="ECO:0000313" key="5">
    <source>
        <dbReference type="Proteomes" id="UP000295765"/>
    </source>
</evidence>
<dbReference type="PANTHER" id="PTHR33540:SF1">
    <property type="entry name" value="N-ACETYLMURAMATE_N-ACETYLGLUCOSAMINE KINASE"/>
    <property type="match status" value="1"/>
</dbReference>
<feature type="domain" description="Aminoglycoside phosphotransferase" evidence="3">
    <location>
        <begin position="23"/>
        <end position="245"/>
    </location>
</feature>
<dbReference type="GO" id="GO:0005524">
    <property type="term" value="F:ATP binding"/>
    <property type="evidence" value="ECO:0007669"/>
    <property type="project" value="UniProtKB-KW"/>
</dbReference>
<evidence type="ECO:0000256" key="2">
    <source>
        <dbReference type="ARBA" id="ARBA00022840"/>
    </source>
</evidence>
<organism evidence="4 5">
    <name type="scientific">Plasticicumulans lactativorans</name>
    <dbReference type="NCBI Taxonomy" id="1133106"/>
    <lineage>
        <taxon>Bacteria</taxon>
        <taxon>Pseudomonadati</taxon>
        <taxon>Pseudomonadota</taxon>
        <taxon>Gammaproteobacteria</taxon>
        <taxon>Candidatus Competibacteraceae</taxon>
        <taxon>Plasticicumulans</taxon>
    </lineage>
</organism>
<dbReference type="Proteomes" id="UP000295765">
    <property type="component" value="Unassembled WGS sequence"/>
</dbReference>
<dbReference type="Pfam" id="PF01636">
    <property type="entry name" value="APH"/>
    <property type="match status" value="1"/>
</dbReference>
<gene>
    <name evidence="4" type="ORF">EV699_104184</name>
</gene>
<dbReference type="InterPro" id="IPR011009">
    <property type="entry name" value="Kinase-like_dom_sf"/>
</dbReference>